<name>A0A1W1VL40_9FIRM</name>
<gene>
    <name evidence="7" type="ORF">SAMN00808754_0895</name>
</gene>
<evidence type="ECO:0000256" key="3">
    <source>
        <dbReference type="ARBA" id="ARBA00023015"/>
    </source>
</evidence>
<dbReference type="AlphaFoldDB" id="A0A1W1VL40"/>
<keyword evidence="2" id="KW-0067">ATP-binding</keyword>
<dbReference type="Pfam" id="PF08461">
    <property type="entry name" value="WHD_RNase_R"/>
    <property type="match status" value="1"/>
</dbReference>
<dbReference type="FunFam" id="3.40.50.300:FF:000006">
    <property type="entry name" value="DNA-binding transcriptional regulator NtrC"/>
    <property type="match status" value="1"/>
</dbReference>
<dbReference type="EMBL" id="LT838272">
    <property type="protein sequence ID" value="SMB93674.1"/>
    <property type="molecule type" value="Genomic_DNA"/>
</dbReference>
<sequence length="699" mass="79103">MGKPRTVVLVAKGERNRQVLGAQLNDLLRGRVEVRSLCVDVNFSPSLLEGDLIVVASEPIRRDLAPYFTGRSNVIVARRTIDLRNLHLLLKLPPYTKIMLVNDRRETAEEAISLLYSMGFTDYWFIPVYPGLENVPQVDIAVTPGEPQLVPSGVKQVVDLGCRIIDVTTLIEILLRLDLLDEKAHLLSARYLNYIIEISKKLVQSLKDNQELNLLLTTILDKVHDGVMAIDGSGKTFVYNRAAERFFRYPAKQVLGRRLQDIIPQISPEKPLRELKSEENVAEVYAGRRLLVNRTLLKGEDNQPQGVIITFNELDTLEKIERRLKAYPGATGYVAKYTFEDLRGEDPVFLECLEKAKHFASTDLPVLILGATGTGKELLAHAIHNASPRHSKPFIAVNCAALPKDLLESELFGYEEGAFTGARRGGRAGLFEQAKGGSIFLDEIGDLPFNLQAKLLRVLEQKEVMRLGAERVIPIDVRIIAATSKDLKEAVDHGEFRLDLYYRLNAFTVRLPSLKERRGDIPILLSYFLQKHGREFHNFFTSEALQALMHYPWPGNIRELRNTIEYLVTISCGRQVKVEDLPLEIREYYRTFTPPQEGDVKGGKATKFDFLAEVWQLYPQIKIDIALLEILAGSPEKPLGRQALVAALKNQGWEISEDIVRTRLKELASQKLVIIGKTRQGTRITWKGKRWLSQFRELG</sequence>
<evidence type="ECO:0000256" key="2">
    <source>
        <dbReference type="ARBA" id="ARBA00022840"/>
    </source>
</evidence>
<dbReference type="InterPro" id="IPR013668">
    <property type="entry name" value="RNase_R_HTH_12"/>
</dbReference>
<evidence type="ECO:0000256" key="1">
    <source>
        <dbReference type="ARBA" id="ARBA00022741"/>
    </source>
</evidence>
<dbReference type="SMART" id="SM00382">
    <property type="entry name" value="AAA"/>
    <property type="match status" value="1"/>
</dbReference>
<dbReference type="PROSITE" id="PS50045">
    <property type="entry name" value="SIGMA54_INTERACT_4"/>
    <property type="match status" value="1"/>
</dbReference>
<dbReference type="GO" id="GO:0005524">
    <property type="term" value="F:ATP binding"/>
    <property type="evidence" value="ECO:0007669"/>
    <property type="project" value="UniProtKB-KW"/>
</dbReference>
<dbReference type="PROSITE" id="PS00688">
    <property type="entry name" value="SIGMA54_INTERACT_3"/>
    <property type="match status" value="1"/>
</dbReference>
<evidence type="ECO:0000259" key="5">
    <source>
        <dbReference type="PROSITE" id="PS50045"/>
    </source>
</evidence>
<dbReference type="InterPro" id="IPR003593">
    <property type="entry name" value="AAA+_ATPase"/>
</dbReference>
<dbReference type="InterPro" id="IPR027417">
    <property type="entry name" value="P-loop_NTPase"/>
</dbReference>
<evidence type="ECO:0000313" key="8">
    <source>
        <dbReference type="Proteomes" id="UP000192569"/>
    </source>
</evidence>
<dbReference type="Gene3D" id="3.40.50.300">
    <property type="entry name" value="P-loop containing nucleotide triphosphate hydrolases"/>
    <property type="match status" value="1"/>
</dbReference>
<feature type="domain" description="PAS" evidence="6">
    <location>
        <begin position="216"/>
        <end position="269"/>
    </location>
</feature>
<organism evidence="7 8">
    <name type="scientific">Thermanaeromonas toyohensis ToBE</name>
    <dbReference type="NCBI Taxonomy" id="698762"/>
    <lineage>
        <taxon>Bacteria</taxon>
        <taxon>Bacillati</taxon>
        <taxon>Bacillota</taxon>
        <taxon>Clostridia</taxon>
        <taxon>Neomoorellales</taxon>
        <taxon>Neomoorellaceae</taxon>
        <taxon>Thermanaeromonas</taxon>
    </lineage>
</organism>
<keyword evidence="4" id="KW-0804">Transcription</keyword>
<dbReference type="Pfam" id="PF25601">
    <property type="entry name" value="AAA_lid_14"/>
    <property type="match status" value="1"/>
</dbReference>
<dbReference type="CDD" id="cd00130">
    <property type="entry name" value="PAS"/>
    <property type="match status" value="1"/>
</dbReference>
<proteinExistence type="predicted"/>
<reference evidence="7 8" key="1">
    <citation type="submission" date="2017-04" db="EMBL/GenBank/DDBJ databases">
        <authorList>
            <person name="Afonso C.L."/>
            <person name="Miller P.J."/>
            <person name="Scott M.A."/>
            <person name="Spackman E."/>
            <person name="Goraichik I."/>
            <person name="Dimitrov K.M."/>
            <person name="Suarez D.L."/>
            <person name="Swayne D.E."/>
        </authorList>
    </citation>
    <scope>NUCLEOTIDE SEQUENCE [LARGE SCALE GENOMIC DNA]</scope>
    <source>
        <strain evidence="7 8">ToBE</strain>
    </source>
</reference>
<dbReference type="InterPro" id="IPR036388">
    <property type="entry name" value="WH-like_DNA-bd_sf"/>
</dbReference>
<dbReference type="Pfam" id="PF00989">
    <property type="entry name" value="PAS"/>
    <property type="match status" value="1"/>
</dbReference>
<dbReference type="InterPro" id="IPR002078">
    <property type="entry name" value="Sigma_54_int"/>
</dbReference>
<dbReference type="Proteomes" id="UP000192569">
    <property type="component" value="Chromosome I"/>
</dbReference>
<dbReference type="CDD" id="cd00009">
    <property type="entry name" value="AAA"/>
    <property type="match status" value="1"/>
</dbReference>
<dbReference type="PANTHER" id="PTHR32071:SF57">
    <property type="entry name" value="C4-DICARBOXYLATE TRANSPORT TRANSCRIPTIONAL REGULATORY PROTEIN DCTD"/>
    <property type="match status" value="1"/>
</dbReference>
<dbReference type="PROSITE" id="PS50112">
    <property type="entry name" value="PAS"/>
    <property type="match status" value="1"/>
</dbReference>
<dbReference type="InterPro" id="IPR058031">
    <property type="entry name" value="AAA_lid_NorR"/>
</dbReference>
<dbReference type="RefSeq" id="WP_172839034.1">
    <property type="nucleotide sequence ID" value="NZ_LT838272.1"/>
</dbReference>
<dbReference type="InterPro" id="IPR013767">
    <property type="entry name" value="PAS_fold"/>
</dbReference>
<keyword evidence="1" id="KW-0547">Nucleotide-binding</keyword>
<dbReference type="GO" id="GO:0006355">
    <property type="term" value="P:regulation of DNA-templated transcription"/>
    <property type="evidence" value="ECO:0007669"/>
    <property type="project" value="InterPro"/>
</dbReference>
<dbReference type="InterPro" id="IPR000014">
    <property type="entry name" value="PAS"/>
</dbReference>
<dbReference type="Pfam" id="PF00158">
    <property type="entry name" value="Sigma54_activat"/>
    <property type="match status" value="1"/>
</dbReference>
<accession>A0A1W1VL40</accession>
<dbReference type="Gene3D" id="1.10.10.10">
    <property type="entry name" value="Winged helix-like DNA-binding domain superfamily/Winged helix DNA-binding domain"/>
    <property type="match status" value="1"/>
</dbReference>
<keyword evidence="8" id="KW-1185">Reference proteome</keyword>
<evidence type="ECO:0000256" key="4">
    <source>
        <dbReference type="ARBA" id="ARBA00023163"/>
    </source>
</evidence>
<dbReference type="SUPFAM" id="SSF52540">
    <property type="entry name" value="P-loop containing nucleoside triphosphate hydrolases"/>
    <property type="match status" value="1"/>
</dbReference>
<dbReference type="Gene3D" id="1.10.8.60">
    <property type="match status" value="1"/>
</dbReference>
<dbReference type="InterPro" id="IPR035965">
    <property type="entry name" value="PAS-like_dom_sf"/>
</dbReference>
<keyword evidence="3" id="KW-0805">Transcription regulation</keyword>
<dbReference type="STRING" id="698762.SAMN00808754_0895"/>
<dbReference type="PANTHER" id="PTHR32071">
    <property type="entry name" value="TRANSCRIPTIONAL REGULATORY PROTEIN"/>
    <property type="match status" value="1"/>
</dbReference>
<dbReference type="SMART" id="SM00091">
    <property type="entry name" value="PAS"/>
    <property type="match status" value="1"/>
</dbReference>
<evidence type="ECO:0000313" key="7">
    <source>
        <dbReference type="EMBL" id="SMB93674.1"/>
    </source>
</evidence>
<feature type="domain" description="Sigma-54 factor interaction" evidence="5">
    <location>
        <begin position="342"/>
        <end position="569"/>
    </location>
</feature>
<protein>
    <submittedName>
        <fullName evidence="7">PAS domain S-box-containing protein</fullName>
    </submittedName>
</protein>
<dbReference type="InterPro" id="IPR025944">
    <property type="entry name" value="Sigma_54_int_dom_CS"/>
</dbReference>
<evidence type="ECO:0000259" key="6">
    <source>
        <dbReference type="PROSITE" id="PS50112"/>
    </source>
</evidence>
<dbReference type="SUPFAM" id="SSF55785">
    <property type="entry name" value="PYP-like sensor domain (PAS domain)"/>
    <property type="match status" value="1"/>
</dbReference>
<dbReference type="Gene3D" id="3.30.450.20">
    <property type="entry name" value="PAS domain"/>
    <property type="match status" value="1"/>
</dbReference>